<dbReference type="Proteomes" id="UP001107558">
    <property type="component" value="Chromosome 1"/>
</dbReference>
<feature type="chain" id="PRO_5039936291" evidence="1">
    <location>
        <begin position="19"/>
        <end position="85"/>
    </location>
</feature>
<feature type="signal peptide" evidence="1">
    <location>
        <begin position="1"/>
        <end position="18"/>
    </location>
</feature>
<dbReference type="EMBL" id="JADBJN010000001">
    <property type="protein sequence ID" value="KAG5684870.1"/>
    <property type="molecule type" value="Genomic_DNA"/>
</dbReference>
<sequence length="85" mass="9477">MAMKIIFFIFFLISSICATLNSEEKVDIPEVCGNACPINGNGNLLCAKNMETGELGTFESDCILGRYNSCIRTTQKYEFIKYGEC</sequence>
<name>A0A9J6CT41_POLVA</name>
<evidence type="ECO:0000313" key="2">
    <source>
        <dbReference type="EMBL" id="KAG5684870.1"/>
    </source>
</evidence>
<protein>
    <submittedName>
        <fullName evidence="2">Uncharacterized protein</fullName>
    </submittedName>
</protein>
<accession>A0A9J6CT41</accession>
<evidence type="ECO:0000256" key="1">
    <source>
        <dbReference type="SAM" id="SignalP"/>
    </source>
</evidence>
<evidence type="ECO:0000313" key="3">
    <source>
        <dbReference type="Proteomes" id="UP001107558"/>
    </source>
</evidence>
<gene>
    <name evidence="2" type="ORF">PVAND_014080</name>
</gene>
<reference evidence="2" key="1">
    <citation type="submission" date="2021-03" db="EMBL/GenBank/DDBJ databases">
        <title>Chromosome level genome of the anhydrobiotic midge Polypedilum vanderplanki.</title>
        <authorList>
            <person name="Yoshida Y."/>
            <person name="Kikawada T."/>
            <person name="Gusev O."/>
        </authorList>
    </citation>
    <scope>NUCLEOTIDE SEQUENCE</scope>
    <source>
        <strain evidence="2">NIAS01</strain>
        <tissue evidence="2">Whole body or cell culture</tissue>
    </source>
</reference>
<keyword evidence="3" id="KW-1185">Reference proteome</keyword>
<dbReference type="AlphaFoldDB" id="A0A9J6CT41"/>
<proteinExistence type="predicted"/>
<organism evidence="2 3">
    <name type="scientific">Polypedilum vanderplanki</name>
    <name type="common">Sleeping chironomid midge</name>
    <dbReference type="NCBI Taxonomy" id="319348"/>
    <lineage>
        <taxon>Eukaryota</taxon>
        <taxon>Metazoa</taxon>
        <taxon>Ecdysozoa</taxon>
        <taxon>Arthropoda</taxon>
        <taxon>Hexapoda</taxon>
        <taxon>Insecta</taxon>
        <taxon>Pterygota</taxon>
        <taxon>Neoptera</taxon>
        <taxon>Endopterygota</taxon>
        <taxon>Diptera</taxon>
        <taxon>Nematocera</taxon>
        <taxon>Chironomoidea</taxon>
        <taxon>Chironomidae</taxon>
        <taxon>Chironominae</taxon>
        <taxon>Polypedilum</taxon>
        <taxon>Polypedilum</taxon>
    </lineage>
</organism>
<comment type="caution">
    <text evidence="2">The sequence shown here is derived from an EMBL/GenBank/DDBJ whole genome shotgun (WGS) entry which is preliminary data.</text>
</comment>
<keyword evidence="1" id="KW-0732">Signal</keyword>